<dbReference type="RefSeq" id="WP_241273068.1">
    <property type="nucleotide sequence ID" value="NZ_JAKZGS010000001.1"/>
</dbReference>
<sequence>MEQKKQYCTEFELKQIWINYCKSGKKPIHIPSNPEDYYKDKGWISWEDFMGKIKK</sequence>
<gene>
    <name evidence="1" type="ORF">MM236_01045</name>
</gene>
<evidence type="ECO:0000313" key="1">
    <source>
        <dbReference type="EMBL" id="MCH7396547.1"/>
    </source>
</evidence>
<dbReference type="EMBL" id="JAKZGS010000001">
    <property type="protein sequence ID" value="MCH7396547.1"/>
    <property type="molecule type" value="Genomic_DNA"/>
</dbReference>
<comment type="caution">
    <text evidence="1">The sequence shown here is derived from an EMBL/GenBank/DDBJ whole genome shotgun (WGS) entry which is preliminary data.</text>
</comment>
<evidence type="ECO:0000313" key="2">
    <source>
        <dbReference type="Proteomes" id="UP001165488"/>
    </source>
</evidence>
<protein>
    <submittedName>
        <fullName evidence="1">Uncharacterized protein</fullName>
    </submittedName>
</protein>
<reference evidence="1" key="1">
    <citation type="submission" date="2022-03" db="EMBL/GenBank/DDBJ databases">
        <title>De novo assembled genomes of Belliella spp. (Cyclobacteriaceae) strains.</title>
        <authorList>
            <person name="Szabo A."/>
            <person name="Korponai K."/>
            <person name="Felfoldi T."/>
        </authorList>
    </citation>
    <scope>NUCLEOTIDE SEQUENCE</scope>
    <source>
        <strain evidence="1">DSM 107340</strain>
    </source>
</reference>
<name>A0ABS9UIV2_9BACT</name>
<proteinExistence type="predicted"/>
<dbReference type="Proteomes" id="UP001165488">
    <property type="component" value="Unassembled WGS sequence"/>
</dbReference>
<accession>A0ABS9UIV2</accession>
<organism evidence="1 2">
    <name type="scientific">Belliella calami</name>
    <dbReference type="NCBI Taxonomy" id="2923436"/>
    <lineage>
        <taxon>Bacteria</taxon>
        <taxon>Pseudomonadati</taxon>
        <taxon>Bacteroidota</taxon>
        <taxon>Cytophagia</taxon>
        <taxon>Cytophagales</taxon>
        <taxon>Cyclobacteriaceae</taxon>
        <taxon>Belliella</taxon>
    </lineage>
</organism>
<keyword evidence="2" id="KW-1185">Reference proteome</keyword>